<dbReference type="SUPFAM" id="SSF52733">
    <property type="entry name" value="Nicotinate mononucleotide:5,6-dimethylbenzimidazole phosphoribosyltransferase (CobT)"/>
    <property type="match status" value="1"/>
</dbReference>
<dbReference type="AlphaFoldDB" id="A0A0U1DQS7"/>
<keyword evidence="7 10" id="KW-0808">Transferase</keyword>
<protein>
    <recommendedName>
        <fullName evidence="4">Nicotinate-nucleotide--dimethylbenzimidazole phosphoribosyltransferase</fullName>
        <ecNumber evidence="3">2.4.2.21</ecNumber>
    </recommendedName>
    <alternativeName>
        <fullName evidence="8">N(1)-alpha-phosphoribosyltransferase</fullName>
    </alternativeName>
</protein>
<dbReference type="Proteomes" id="UP000182227">
    <property type="component" value="Unassembled WGS sequence"/>
</dbReference>
<dbReference type="InterPro" id="IPR036087">
    <property type="entry name" value="Nict_dMeBzImd_PRibTrfase_sf"/>
</dbReference>
<organism evidence="10 11">
    <name type="scientific">Mycolicibacterium conceptionense</name>
    <dbReference type="NCBI Taxonomy" id="451644"/>
    <lineage>
        <taxon>Bacteria</taxon>
        <taxon>Bacillati</taxon>
        <taxon>Actinomycetota</taxon>
        <taxon>Actinomycetes</taxon>
        <taxon>Mycobacteriales</taxon>
        <taxon>Mycobacteriaceae</taxon>
        <taxon>Mycolicibacterium</taxon>
    </lineage>
</organism>
<comment type="similarity">
    <text evidence="2">Belongs to the CobT family.</text>
</comment>
<evidence type="ECO:0000313" key="10">
    <source>
        <dbReference type="EMBL" id="CQD21105.1"/>
    </source>
</evidence>
<evidence type="ECO:0000256" key="3">
    <source>
        <dbReference type="ARBA" id="ARBA00011991"/>
    </source>
</evidence>
<name>A0A0U1DQS7_9MYCO</name>
<gene>
    <name evidence="10" type="primary">cobT</name>
    <name evidence="10" type="ORF">BN970_04894</name>
</gene>
<evidence type="ECO:0000313" key="11">
    <source>
        <dbReference type="Proteomes" id="UP000182227"/>
    </source>
</evidence>
<dbReference type="GO" id="GO:0009236">
    <property type="term" value="P:cobalamin biosynthetic process"/>
    <property type="evidence" value="ECO:0007669"/>
    <property type="project" value="UniProtKB-KW"/>
</dbReference>
<reference evidence="10 11" key="1">
    <citation type="submission" date="2015-03" db="EMBL/GenBank/DDBJ databases">
        <authorList>
            <person name="Murphy D."/>
        </authorList>
    </citation>
    <scope>NUCLEOTIDE SEQUENCE [LARGE SCALE GENOMIC DNA]</scope>
    <source>
        <strain evidence="10 11">D16</strain>
    </source>
</reference>
<dbReference type="UniPathway" id="UPA00061">
    <property type="reaction ID" value="UER00516"/>
</dbReference>
<evidence type="ECO:0000256" key="2">
    <source>
        <dbReference type="ARBA" id="ARBA00007110"/>
    </source>
</evidence>
<evidence type="ECO:0000256" key="1">
    <source>
        <dbReference type="ARBA" id="ARBA00005049"/>
    </source>
</evidence>
<comment type="pathway">
    <text evidence="1">Nucleoside biosynthesis; alpha-ribazole biosynthesis; alpha-ribazole from 5,6-dimethylbenzimidazole: step 1/2.</text>
</comment>
<dbReference type="InterPro" id="IPR003200">
    <property type="entry name" value="Nict_dMeBzImd_PRibTrfase"/>
</dbReference>
<proteinExistence type="inferred from homology"/>
<dbReference type="Pfam" id="PF02277">
    <property type="entry name" value="DBI_PRT"/>
    <property type="match status" value="1"/>
</dbReference>
<comment type="catalytic activity">
    <reaction evidence="9">
        <text>5,6-dimethylbenzimidazole + nicotinate beta-D-ribonucleotide = alpha-ribazole 5'-phosphate + nicotinate + H(+)</text>
        <dbReference type="Rhea" id="RHEA:11196"/>
        <dbReference type="ChEBI" id="CHEBI:15378"/>
        <dbReference type="ChEBI" id="CHEBI:15890"/>
        <dbReference type="ChEBI" id="CHEBI:32544"/>
        <dbReference type="ChEBI" id="CHEBI:57502"/>
        <dbReference type="ChEBI" id="CHEBI:57918"/>
        <dbReference type="EC" id="2.4.2.21"/>
    </reaction>
</comment>
<dbReference type="GO" id="GO:0008939">
    <property type="term" value="F:nicotinate-nucleotide-dimethylbenzimidazole phosphoribosyltransferase activity"/>
    <property type="evidence" value="ECO:0007669"/>
    <property type="project" value="UniProtKB-EC"/>
</dbReference>
<evidence type="ECO:0000256" key="4">
    <source>
        <dbReference type="ARBA" id="ARBA00015486"/>
    </source>
</evidence>
<evidence type="ECO:0000256" key="9">
    <source>
        <dbReference type="ARBA" id="ARBA00047340"/>
    </source>
</evidence>
<sequence length="62" mass="6319">MTQIDAAFAPVTAPDADVAAAARARQEQLTKPPGSLGRLEELSVWAAVEVTTTLTALGLAVG</sequence>
<evidence type="ECO:0000256" key="7">
    <source>
        <dbReference type="ARBA" id="ARBA00022679"/>
    </source>
</evidence>
<keyword evidence="6 10" id="KW-0328">Glycosyltransferase</keyword>
<dbReference type="EC" id="2.4.2.21" evidence="3"/>
<keyword evidence="5" id="KW-0169">Cobalamin biosynthesis</keyword>
<accession>A0A0U1DQS7</accession>
<evidence type="ECO:0000256" key="5">
    <source>
        <dbReference type="ARBA" id="ARBA00022573"/>
    </source>
</evidence>
<dbReference type="EMBL" id="CTEF01000004">
    <property type="protein sequence ID" value="CQD21105.1"/>
    <property type="molecule type" value="Genomic_DNA"/>
</dbReference>
<evidence type="ECO:0000256" key="8">
    <source>
        <dbReference type="ARBA" id="ARBA00030686"/>
    </source>
</evidence>
<evidence type="ECO:0000256" key="6">
    <source>
        <dbReference type="ARBA" id="ARBA00022676"/>
    </source>
</evidence>
<dbReference type="Gene3D" id="1.10.1610.10">
    <property type="match status" value="1"/>
</dbReference>
<dbReference type="InterPro" id="IPR023195">
    <property type="entry name" value="Nict_dMeBzImd_PRibTrfase_N"/>
</dbReference>